<dbReference type="VEuPathDB" id="FungiDB:MYCFIDRAFT_180236"/>
<dbReference type="RefSeq" id="XP_007932306.1">
    <property type="nucleotide sequence ID" value="XM_007934115.1"/>
</dbReference>
<dbReference type="HOGENOM" id="CLU_474170_0_0_1"/>
<dbReference type="EMBL" id="KB446569">
    <property type="protein sequence ID" value="EME77092.1"/>
    <property type="molecule type" value="Genomic_DNA"/>
</dbReference>
<protein>
    <recommendedName>
        <fullName evidence="4">BRCT domain-containing protein</fullName>
    </recommendedName>
</protein>
<dbReference type="AlphaFoldDB" id="M3AHV0"/>
<name>M3AHV0_PSEFD</name>
<evidence type="ECO:0000313" key="3">
    <source>
        <dbReference type="Proteomes" id="UP000016932"/>
    </source>
</evidence>
<keyword evidence="1" id="KW-0732">Signal</keyword>
<organism evidence="2 3">
    <name type="scientific">Pseudocercospora fijiensis (strain CIRAD86)</name>
    <name type="common">Black leaf streak disease fungus</name>
    <name type="synonym">Mycosphaerella fijiensis</name>
    <dbReference type="NCBI Taxonomy" id="383855"/>
    <lineage>
        <taxon>Eukaryota</taxon>
        <taxon>Fungi</taxon>
        <taxon>Dikarya</taxon>
        <taxon>Ascomycota</taxon>
        <taxon>Pezizomycotina</taxon>
        <taxon>Dothideomycetes</taxon>
        <taxon>Dothideomycetidae</taxon>
        <taxon>Mycosphaerellales</taxon>
        <taxon>Mycosphaerellaceae</taxon>
        <taxon>Pseudocercospora</taxon>
    </lineage>
</organism>
<feature type="chain" id="PRO_5004031274" description="BRCT domain-containing protein" evidence="1">
    <location>
        <begin position="23"/>
        <end position="575"/>
    </location>
</feature>
<evidence type="ECO:0000256" key="1">
    <source>
        <dbReference type="SAM" id="SignalP"/>
    </source>
</evidence>
<reference evidence="2 3" key="1">
    <citation type="journal article" date="2012" name="PLoS Pathog.">
        <title>Diverse lifestyles and strategies of plant pathogenesis encoded in the genomes of eighteen Dothideomycetes fungi.</title>
        <authorList>
            <person name="Ohm R.A."/>
            <person name="Feau N."/>
            <person name="Henrissat B."/>
            <person name="Schoch C.L."/>
            <person name="Horwitz B.A."/>
            <person name="Barry K.W."/>
            <person name="Condon B.J."/>
            <person name="Copeland A.C."/>
            <person name="Dhillon B."/>
            <person name="Glaser F."/>
            <person name="Hesse C.N."/>
            <person name="Kosti I."/>
            <person name="LaButti K."/>
            <person name="Lindquist E.A."/>
            <person name="Lucas S."/>
            <person name="Salamov A.A."/>
            <person name="Bradshaw R.E."/>
            <person name="Ciuffetti L."/>
            <person name="Hamelin R.C."/>
            <person name="Kema G.H.J."/>
            <person name="Lawrence C."/>
            <person name="Scott J.A."/>
            <person name="Spatafora J.W."/>
            <person name="Turgeon B.G."/>
            <person name="de Wit P.J.G.M."/>
            <person name="Zhong S."/>
            <person name="Goodwin S.B."/>
            <person name="Grigoriev I.V."/>
        </authorList>
    </citation>
    <scope>NUCLEOTIDE SEQUENCE [LARGE SCALE GENOMIC DNA]</scope>
    <source>
        <strain evidence="2 3">CIRAD86</strain>
    </source>
</reference>
<proteinExistence type="predicted"/>
<feature type="signal peptide" evidence="1">
    <location>
        <begin position="1"/>
        <end position="22"/>
    </location>
</feature>
<accession>M3AHV0</accession>
<dbReference type="KEGG" id="pfj:MYCFIDRAFT_180236"/>
<evidence type="ECO:0008006" key="4">
    <source>
        <dbReference type="Google" id="ProtNLM"/>
    </source>
</evidence>
<dbReference type="Proteomes" id="UP000016932">
    <property type="component" value="Unassembled WGS sequence"/>
</dbReference>
<sequence length="575" mass="63328">MCIVVIQLHVLCRSALTSFANASEVRDEHGGYMSGREEAVIWRKPTTCTLPPGIDIFCKRSGGDRWVCPALRGERRRPSASDVSRSTCPCPAIVAQIKNARPLSKRSSSLPRSGPIVSHIRHSVPSDASNIFGDLCGLDCARYAADATAQGRSGHDWLPVTAPASKAALRIQCPRSAFAPDALLKQSGGRVRRAGRHGEAAGLVMSCELDAPMSPSYGLVPDSEPCAAGHGWSIKAFQAITTSYAHSEVVMPAHDFQRLGDLADHYEKAMNFISAWVDHAMEQCMLQVMLHKRRDAGVIDELDGCLFYIRNGHLRGLLWRSFLSPDDSYTSAVAPQVFENFCFLGDSTSAYAFPCRHATATLSLTEPLCQTVQVLVKWGVALDRHDSMAQRQKSSRAMEGRLVRASTLLRSLTTVAWFQEAQSHQKDSTQTYVHGLRTHTSHQAANVKKLPQQLEQPPLWQQVVVVSPGWLCEILGIYAHKRELKHPSAGGRGEPAMVLRNVQDTFSLVRIDVPSSRWSYILTTGGRGEPAMVLRNVQDTFSLVVVVSPRWLCEIPKILCDLIRFRASLLRSGSV</sequence>
<keyword evidence="3" id="KW-1185">Reference proteome</keyword>
<evidence type="ECO:0000313" key="2">
    <source>
        <dbReference type="EMBL" id="EME77092.1"/>
    </source>
</evidence>
<gene>
    <name evidence="2" type="ORF">MYCFIDRAFT_180236</name>
</gene>
<dbReference type="GeneID" id="19334332"/>